<dbReference type="AlphaFoldDB" id="A0A0F4Z3Y9"/>
<dbReference type="Proteomes" id="UP000053958">
    <property type="component" value="Unassembled WGS sequence"/>
</dbReference>
<organism evidence="4 5">
    <name type="scientific">Rasamsonia emersonii (strain ATCC 16479 / CBS 393.64 / IMI 116815)</name>
    <dbReference type="NCBI Taxonomy" id="1408163"/>
    <lineage>
        <taxon>Eukaryota</taxon>
        <taxon>Fungi</taxon>
        <taxon>Dikarya</taxon>
        <taxon>Ascomycota</taxon>
        <taxon>Pezizomycotina</taxon>
        <taxon>Eurotiomycetes</taxon>
        <taxon>Eurotiomycetidae</taxon>
        <taxon>Eurotiales</taxon>
        <taxon>Trichocomaceae</taxon>
        <taxon>Rasamsonia</taxon>
    </lineage>
</organism>
<keyword evidence="3" id="KW-0560">Oxidoreductase</keyword>
<dbReference type="PRINTS" id="PR00081">
    <property type="entry name" value="GDHRDH"/>
</dbReference>
<evidence type="ECO:0000313" key="4">
    <source>
        <dbReference type="EMBL" id="KKA24608.1"/>
    </source>
</evidence>
<evidence type="ECO:0000256" key="3">
    <source>
        <dbReference type="ARBA" id="ARBA00023002"/>
    </source>
</evidence>
<dbReference type="STRING" id="1408163.A0A0F4Z3Y9"/>
<keyword evidence="5" id="KW-1185">Reference proteome</keyword>
<protein>
    <recommendedName>
        <fullName evidence="6">Short-chain dehydrogenase</fullName>
    </recommendedName>
</protein>
<evidence type="ECO:0000256" key="2">
    <source>
        <dbReference type="ARBA" id="ARBA00022857"/>
    </source>
</evidence>
<reference evidence="4 5" key="1">
    <citation type="submission" date="2015-04" db="EMBL/GenBank/DDBJ databases">
        <authorList>
            <person name="Heijne W.H."/>
            <person name="Fedorova N.D."/>
            <person name="Nierman W.C."/>
            <person name="Vollebregt A.W."/>
            <person name="Zhao Z."/>
            <person name="Wu L."/>
            <person name="Kumar M."/>
            <person name="Stam H."/>
            <person name="van den Berg M.A."/>
            <person name="Pel H.J."/>
        </authorList>
    </citation>
    <scope>NUCLEOTIDE SEQUENCE [LARGE SCALE GENOMIC DNA]</scope>
    <source>
        <strain evidence="4 5">CBS 393.64</strain>
    </source>
</reference>
<dbReference type="Pfam" id="PF00106">
    <property type="entry name" value="adh_short"/>
    <property type="match status" value="1"/>
</dbReference>
<keyword evidence="2" id="KW-0521">NADP</keyword>
<dbReference type="GO" id="GO:0016491">
    <property type="term" value="F:oxidoreductase activity"/>
    <property type="evidence" value="ECO:0007669"/>
    <property type="project" value="UniProtKB-KW"/>
</dbReference>
<dbReference type="GeneID" id="25313706"/>
<proteinExistence type="inferred from homology"/>
<sequence>MLLEIPTLYYTNANIRTYTEISELGLSHCRLGRSTSPGFSAGLSPLRISHHIHVAVTTVNSTQRLLPATRYSDTYISSNLFFWPLPTSTDFVIEFLESTSSTEHNVALDLKRLDANVYIVTGSNTGVGKELARMLYSKNAKVYIAARSEDKANKAIEEIKKSTPASTGALVFLRLDLSDLTTIKASAESFLSSERKLHVLFNNAGVMTPSQGVSKTAQGYELHLGVNNIGTFMFTKLLTPTLVTTAKSEPPNTVRVVWVSSSATEFFAHKSLGVLLDNLDYHIDKSPHYKYGISKTGNYLHGVEFAKRYRADGVISIPLNPGNLSSELYRKQGAMFRLMVKLIAYPPVFGAYTELFAGLSPKVTIDKSGSWGVEKDEAQCSLSLKLSVTGFSHGSDNGSQWGSSSGTTASSTSATYVLRLACRWDDLGTLARSRGLSYGWGVDNANNTSLSPDRRILLDEAITNATDEQQLITYLVGPWLTFIQSINDDLDPGSREPILYNPT</sequence>
<dbReference type="OrthoDB" id="191139at2759"/>
<evidence type="ECO:0000256" key="1">
    <source>
        <dbReference type="ARBA" id="ARBA00006484"/>
    </source>
</evidence>
<dbReference type="RefSeq" id="XP_013331220.1">
    <property type="nucleotide sequence ID" value="XM_013475766.1"/>
</dbReference>
<dbReference type="PANTHER" id="PTHR24320:SF236">
    <property type="entry name" value="SHORT-CHAIN DEHYDROGENASE-RELATED"/>
    <property type="match status" value="1"/>
</dbReference>
<dbReference type="InterPro" id="IPR036291">
    <property type="entry name" value="NAD(P)-bd_dom_sf"/>
</dbReference>
<evidence type="ECO:0000313" key="5">
    <source>
        <dbReference type="Proteomes" id="UP000053958"/>
    </source>
</evidence>
<gene>
    <name evidence="4" type="ORF">T310_1355</name>
</gene>
<dbReference type="Gene3D" id="3.40.50.720">
    <property type="entry name" value="NAD(P)-binding Rossmann-like Domain"/>
    <property type="match status" value="1"/>
</dbReference>
<dbReference type="EMBL" id="LASV01000056">
    <property type="protein sequence ID" value="KKA24608.1"/>
    <property type="molecule type" value="Genomic_DNA"/>
</dbReference>
<comment type="caution">
    <text evidence="4">The sequence shown here is derived from an EMBL/GenBank/DDBJ whole genome shotgun (WGS) entry which is preliminary data.</text>
</comment>
<dbReference type="SUPFAM" id="SSF51735">
    <property type="entry name" value="NAD(P)-binding Rossmann-fold domains"/>
    <property type="match status" value="1"/>
</dbReference>
<comment type="similarity">
    <text evidence="1">Belongs to the short-chain dehydrogenases/reductases (SDR) family.</text>
</comment>
<name>A0A0F4Z3Y9_RASE3</name>
<dbReference type="InterPro" id="IPR002347">
    <property type="entry name" value="SDR_fam"/>
</dbReference>
<accession>A0A0F4Z3Y9</accession>
<evidence type="ECO:0008006" key="6">
    <source>
        <dbReference type="Google" id="ProtNLM"/>
    </source>
</evidence>
<dbReference type="PANTHER" id="PTHR24320">
    <property type="entry name" value="RETINOL DEHYDROGENASE"/>
    <property type="match status" value="1"/>
</dbReference>